<accession>A9VI45</accession>
<dbReference type="KEGG" id="bwe:BcerKBAB4_0935"/>
<reference evidence="1 2" key="1">
    <citation type="journal article" date="2008" name="Chem. Biol. Interact.">
        <title>Extending the Bacillus cereus group genomics to putative food-borne pathogens of different toxicity.</title>
        <authorList>
            <person name="Lapidus A."/>
            <person name="Goltsman E."/>
            <person name="Auger S."/>
            <person name="Galleron N."/>
            <person name="Segurens B."/>
            <person name="Dossat C."/>
            <person name="Land M.L."/>
            <person name="Broussolle V."/>
            <person name="Brillard J."/>
            <person name="Guinebretiere M.H."/>
            <person name="Sanchis V."/>
            <person name="Nguen-The C."/>
            <person name="Lereclus D."/>
            <person name="Richardson P."/>
            <person name="Wincker P."/>
            <person name="Weissenbach J."/>
            <person name="Ehrlich S.D."/>
            <person name="Sorokin A."/>
        </authorList>
    </citation>
    <scope>NUCLEOTIDE SEQUENCE [LARGE SCALE GENOMIC DNA]</scope>
    <source>
        <strain evidence="1 2">KBAB4</strain>
    </source>
</reference>
<sequence length="62" mass="7053">MKYMAYVEKANKLIEEEVTININGVVFTGFSTVCSYKIEEGKSYPAILDITVFDNIEVSFLH</sequence>
<dbReference type="Proteomes" id="UP000002154">
    <property type="component" value="Chromosome"/>
</dbReference>
<evidence type="ECO:0000313" key="1">
    <source>
        <dbReference type="EMBL" id="ABY42188.1"/>
    </source>
</evidence>
<evidence type="ECO:0000313" key="2">
    <source>
        <dbReference type="Proteomes" id="UP000002154"/>
    </source>
</evidence>
<dbReference type="HOGENOM" id="CLU_2894876_0_0_9"/>
<gene>
    <name evidence="1" type="ordered locus">BcerKBAB4_0935</name>
</gene>
<proteinExistence type="predicted"/>
<organism evidence="1 2">
    <name type="scientific">Bacillus mycoides (strain KBAB4)</name>
    <name type="common">Bacillus weihenstephanensis</name>
    <dbReference type="NCBI Taxonomy" id="315730"/>
    <lineage>
        <taxon>Bacteria</taxon>
        <taxon>Bacillati</taxon>
        <taxon>Bacillota</taxon>
        <taxon>Bacilli</taxon>
        <taxon>Bacillales</taxon>
        <taxon>Bacillaceae</taxon>
        <taxon>Bacillus</taxon>
        <taxon>Bacillus cereus group</taxon>
    </lineage>
</organism>
<protein>
    <submittedName>
        <fullName evidence="1">Uncharacterized protein</fullName>
    </submittedName>
</protein>
<name>A9VI45_BACMK</name>
<dbReference type="AlphaFoldDB" id="A9VI45"/>
<dbReference type="RefSeq" id="WP_012260497.1">
    <property type="nucleotide sequence ID" value="NC_010184.1"/>
</dbReference>
<dbReference type="EMBL" id="CP000903">
    <property type="protein sequence ID" value="ABY42188.1"/>
    <property type="molecule type" value="Genomic_DNA"/>
</dbReference>